<feature type="compositionally biased region" description="Polar residues" evidence="1">
    <location>
        <begin position="22"/>
        <end position="33"/>
    </location>
</feature>
<dbReference type="AlphaFoldDB" id="A0A8R7P9F6"/>
<reference evidence="3" key="1">
    <citation type="journal article" date="2013" name="Nature">
        <title>Draft genome of the wheat A-genome progenitor Triticum urartu.</title>
        <authorList>
            <person name="Ling H.Q."/>
            <person name="Zhao S."/>
            <person name="Liu D."/>
            <person name="Wang J."/>
            <person name="Sun H."/>
            <person name="Zhang C."/>
            <person name="Fan H."/>
            <person name="Li D."/>
            <person name="Dong L."/>
            <person name="Tao Y."/>
            <person name="Gao C."/>
            <person name="Wu H."/>
            <person name="Li Y."/>
            <person name="Cui Y."/>
            <person name="Guo X."/>
            <person name="Zheng S."/>
            <person name="Wang B."/>
            <person name="Yu K."/>
            <person name="Liang Q."/>
            <person name="Yang W."/>
            <person name="Lou X."/>
            <person name="Chen J."/>
            <person name="Feng M."/>
            <person name="Jian J."/>
            <person name="Zhang X."/>
            <person name="Luo G."/>
            <person name="Jiang Y."/>
            <person name="Liu J."/>
            <person name="Wang Z."/>
            <person name="Sha Y."/>
            <person name="Zhang B."/>
            <person name="Wu H."/>
            <person name="Tang D."/>
            <person name="Shen Q."/>
            <person name="Xue P."/>
            <person name="Zou S."/>
            <person name="Wang X."/>
            <person name="Liu X."/>
            <person name="Wang F."/>
            <person name="Yang Y."/>
            <person name="An X."/>
            <person name="Dong Z."/>
            <person name="Zhang K."/>
            <person name="Zhang X."/>
            <person name="Luo M.C."/>
            <person name="Dvorak J."/>
            <person name="Tong Y."/>
            <person name="Wang J."/>
            <person name="Yang H."/>
            <person name="Li Z."/>
            <person name="Wang D."/>
            <person name="Zhang A."/>
            <person name="Wang J."/>
        </authorList>
    </citation>
    <scope>NUCLEOTIDE SEQUENCE</scope>
    <source>
        <strain evidence="3">cv. G1812</strain>
    </source>
</reference>
<reference evidence="2" key="2">
    <citation type="submission" date="2018-03" db="EMBL/GenBank/DDBJ databases">
        <title>The Triticum urartu genome reveals the dynamic nature of wheat genome evolution.</title>
        <authorList>
            <person name="Ling H."/>
            <person name="Ma B."/>
            <person name="Shi X."/>
            <person name="Liu H."/>
            <person name="Dong L."/>
            <person name="Sun H."/>
            <person name="Cao Y."/>
            <person name="Gao Q."/>
            <person name="Zheng S."/>
            <person name="Li Y."/>
            <person name="Yu Y."/>
            <person name="Du H."/>
            <person name="Qi M."/>
            <person name="Li Y."/>
            <person name="Yu H."/>
            <person name="Cui Y."/>
            <person name="Wang N."/>
            <person name="Chen C."/>
            <person name="Wu H."/>
            <person name="Zhao Y."/>
            <person name="Zhang J."/>
            <person name="Li Y."/>
            <person name="Zhou W."/>
            <person name="Zhang B."/>
            <person name="Hu W."/>
            <person name="Eijk M."/>
            <person name="Tang J."/>
            <person name="Witsenboer H."/>
            <person name="Zhao S."/>
            <person name="Li Z."/>
            <person name="Zhang A."/>
            <person name="Wang D."/>
            <person name="Liang C."/>
        </authorList>
    </citation>
    <scope>NUCLEOTIDE SEQUENCE [LARGE SCALE GENOMIC DNA]</scope>
    <source>
        <strain evidence="2">cv. G1812</strain>
    </source>
</reference>
<dbReference type="Proteomes" id="UP000015106">
    <property type="component" value="Chromosome 2"/>
</dbReference>
<dbReference type="EnsemblPlants" id="TuG1812G0200000569.01.T01">
    <property type="protein sequence ID" value="TuG1812G0200000569.01.T01.cds429477"/>
    <property type="gene ID" value="TuG1812G0200000569.01"/>
</dbReference>
<evidence type="ECO:0000256" key="1">
    <source>
        <dbReference type="SAM" id="MobiDB-lite"/>
    </source>
</evidence>
<sequence length="92" mass="10207">MDQDQLEGHLRPERTAGGAASRQGTPLNSSSACSIEPNRRTPRRQSMAHGKAYWTTRTKRKLTESDSMRTEYKIASTSFGFTLMSPVTQTTG</sequence>
<feature type="region of interest" description="Disordered" evidence="1">
    <location>
        <begin position="1"/>
        <end position="67"/>
    </location>
</feature>
<feature type="compositionally biased region" description="Basic and acidic residues" evidence="1">
    <location>
        <begin position="1"/>
        <end position="14"/>
    </location>
</feature>
<keyword evidence="3" id="KW-1185">Reference proteome</keyword>
<protein>
    <submittedName>
        <fullName evidence="2">Uncharacterized protein</fullName>
    </submittedName>
</protein>
<organism evidence="2 3">
    <name type="scientific">Triticum urartu</name>
    <name type="common">Red wild einkorn</name>
    <name type="synonym">Crithodium urartu</name>
    <dbReference type="NCBI Taxonomy" id="4572"/>
    <lineage>
        <taxon>Eukaryota</taxon>
        <taxon>Viridiplantae</taxon>
        <taxon>Streptophyta</taxon>
        <taxon>Embryophyta</taxon>
        <taxon>Tracheophyta</taxon>
        <taxon>Spermatophyta</taxon>
        <taxon>Magnoliopsida</taxon>
        <taxon>Liliopsida</taxon>
        <taxon>Poales</taxon>
        <taxon>Poaceae</taxon>
        <taxon>BOP clade</taxon>
        <taxon>Pooideae</taxon>
        <taxon>Triticodae</taxon>
        <taxon>Triticeae</taxon>
        <taxon>Triticinae</taxon>
        <taxon>Triticum</taxon>
    </lineage>
</organism>
<reference evidence="2" key="3">
    <citation type="submission" date="2022-06" db="UniProtKB">
        <authorList>
            <consortium name="EnsemblPlants"/>
        </authorList>
    </citation>
    <scope>IDENTIFICATION</scope>
</reference>
<evidence type="ECO:0000313" key="3">
    <source>
        <dbReference type="Proteomes" id="UP000015106"/>
    </source>
</evidence>
<evidence type="ECO:0000313" key="2">
    <source>
        <dbReference type="EnsemblPlants" id="TuG1812G0200000569.01.T01.cds429477"/>
    </source>
</evidence>
<proteinExistence type="predicted"/>
<name>A0A8R7P9F6_TRIUA</name>
<accession>A0A8R7P9F6</accession>
<dbReference type="Gramene" id="TuG1812G0200000569.01.T01">
    <property type="protein sequence ID" value="TuG1812G0200000569.01.T01.cds429477"/>
    <property type="gene ID" value="TuG1812G0200000569.01"/>
</dbReference>